<dbReference type="Gene3D" id="3.40.50.1110">
    <property type="entry name" value="SGNH hydrolase"/>
    <property type="match status" value="1"/>
</dbReference>
<evidence type="ECO:0000313" key="3">
    <source>
        <dbReference type="Proteomes" id="UP000568888"/>
    </source>
</evidence>
<sequence length="624" mass="68656">MAEPTHMLMMAKEHCKAGEHARALEVLRSLASRHDPLPMQAQYARLALTIAQGLEGLPVLRVAFLAGSTLDHLVGALRFWLLLEGFRLEPYLAPFDTWRQEAADPSSGLYSFRPDLVWFFLTARDLKLEALWGDQPQQWQEAAAGRAAEVATLARQVLATLPATVLVNNAEASATRVLGNFEGSVSWSAASLQRRYNLELAQALPAGASVFDLEHLASCFGLERWEDHRLWCHSKHPFSLEAHAPVAFAGAKLIAAAKGKARKCLVLDLDNTLWGGVVGDDGVDGIRVGPDAGAAGEAYAAFQAFAKSLSLRGIALAVCSKNDPDLAREPFRSRQGMALTLDDFAVFRANWDNKADNLRQIARELNLGLEALVFVDDNPAERALVRAELPQVAVPELSADPADYMRVLAEGAWFETLTFVEEDRSRSRAYRDNAARNACLAQSSDLDGYLRSLEMRACWGDADQARLSRLAQLVNKTNQFHLTTTRYSEPELTALSLADDAWVGWFSLSDRFGDHGVIAAVVLRFRGQAALVDTWTMSCRVFSRGMEDFIFLKIWEVAKGRGCTRLEGAFRPTPKNGVVATLYDRLGGSSVQQDCGQESRWHFDLVAPPPDLTHYIADANGSGN</sequence>
<evidence type="ECO:0000259" key="1">
    <source>
        <dbReference type="Pfam" id="PF21211"/>
    </source>
</evidence>
<dbReference type="EMBL" id="BLXY01000002">
    <property type="protein sequence ID" value="GFO63833.1"/>
    <property type="molecule type" value="Genomic_DNA"/>
</dbReference>
<organism evidence="2 3">
    <name type="scientific">Geomonas paludis</name>
    <dbReference type="NCBI Taxonomy" id="2740185"/>
    <lineage>
        <taxon>Bacteria</taxon>
        <taxon>Pseudomonadati</taxon>
        <taxon>Thermodesulfobacteriota</taxon>
        <taxon>Desulfuromonadia</taxon>
        <taxon>Geobacterales</taxon>
        <taxon>Geobacteraceae</taxon>
        <taxon>Geomonas</taxon>
    </lineage>
</organism>
<reference evidence="3" key="1">
    <citation type="submission" date="2020-06" db="EMBL/GenBank/DDBJ databases">
        <title>Draft genomic sequecing of Geomonas sp. Red736.</title>
        <authorList>
            <person name="Itoh H."/>
            <person name="Xu Z.X."/>
            <person name="Ushijima N."/>
            <person name="Masuda Y."/>
            <person name="Shiratori Y."/>
            <person name="Senoo K."/>
        </authorList>
    </citation>
    <scope>NUCLEOTIDE SEQUENCE [LARGE SCALE GENOMIC DNA]</scope>
    <source>
        <strain evidence="3">Red736</strain>
    </source>
</reference>
<dbReference type="AlphaFoldDB" id="A0A6V8MW65"/>
<dbReference type="InterPro" id="IPR023214">
    <property type="entry name" value="HAD_sf"/>
</dbReference>
<dbReference type="InterPro" id="IPR049369">
    <property type="entry name" value="BF1531-like_N"/>
</dbReference>
<dbReference type="NCBIfam" id="TIGR01686">
    <property type="entry name" value="FkbH"/>
    <property type="match status" value="1"/>
</dbReference>
<feature type="domain" description="BF1531-like N-terminal" evidence="1">
    <location>
        <begin position="61"/>
        <end position="244"/>
    </location>
</feature>
<proteinExistence type="predicted"/>
<dbReference type="InterPro" id="IPR010037">
    <property type="entry name" value="FkbH_domain"/>
</dbReference>
<dbReference type="Gene3D" id="3.40.50.1000">
    <property type="entry name" value="HAD superfamily/HAD-like"/>
    <property type="match status" value="1"/>
</dbReference>
<gene>
    <name evidence="2" type="ORF">GMPD_17520</name>
</gene>
<name>A0A6V8MW65_9BACT</name>
<evidence type="ECO:0000313" key="2">
    <source>
        <dbReference type="EMBL" id="GFO63833.1"/>
    </source>
</evidence>
<dbReference type="InterPro" id="IPR036412">
    <property type="entry name" value="HAD-like_sf"/>
</dbReference>
<dbReference type="GO" id="GO:0016788">
    <property type="term" value="F:hydrolase activity, acting on ester bonds"/>
    <property type="evidence" value="ECO:0007669"/>
    <property type="project" value="UniProtKB-ARBA"/>
</dbReference>
<comment type="caution">
    <text evidence="2">The sequence shown here is derived from an EMBL/GenBank/DDBJ whole genome shotgun (WGS) entry which is preliminary data.</text>
</comment>
<dbReference type="Pfam" id="PF21211">
    <property type="entry name" value="FkbH_N"/>
    <property type="match status" value="1"/>
</dbReference>
<accession>A0A6V8MW65</accession>
<dbReference type="Proteomes" id="UP000568888">
    <property type="component" value="Unassembled WGS sequence"/>
</dbReference>
<dbReference type="RefSeq" id="WP_183346660.1">
    <property type="nucleotide sequence ID" value="NZ_BLXY01000002.1"/>
</dbReference>
<dbReference type="NCBIfam" id="TIGR01681">
    <property type="entry name" value="HAD-SF-IIIC"/>
    <property type="match status" value="1"/>
</dbReference>
<dbReference type="InterPro" id="IPR036514">
    <property type="entry name" value="SGNH_hydro_sf"/>
</dbReference>
<protein>
    <submittedName>
        <fullName evidence="2">Methoxymalonyl-ACP biosynthesis protein FkbH</fullName>
    </submittedName>
</protein>
<dbReference type="SUPFAM" id="SSF56784">
    <property type="entry name" value="HAD-like"/>
    <property type="match status" value="1"/>
</dbReference>
<dbReference type="InterPro" id="IPR010033">
    <property type="entry name" value="HAD_SF_ppase_IIIC"/>
</dbReference>